<dbReference type="SUPFAM" id="SSF51445">
    <property type="entry name" value="(Trans)glycosidases"/>
    <property type="match status" value="1"/>
</dbReference>
<dbReference type="EMBL" id="RARA01000008">
    <property type="protein sequence ID" value="ROT47828.1"/>
    <property type="molecule type" value="Genomic_DNA"/>
</dbReference>
<comment type="similarity">
    <text evidence="2">Belongs to the glycosyl hydrolase 25 family.</text>
</comment>
<reference evidence="4 5" key="1">
    <citation type="submission" date="2018-09" db="EMBL/GenBank/DDBJ databases">
        <title>Comparative Genomics of Wolbachia-Cardinium Dual Endosymbiosis in a Plant-Parasitic Nematode.</title>
        <authorList>
            <person name="Brown A.M.V."/>
            <person name="Wasala S.K."/>
            <person name="Howe D.K."/>
            <person name="Peetz A.B."/>
            <person name="Zasada I.A."/>
            <person name="Denver D.R."/>
        </authorList>
    </citation>
    <scope>NUCLEOTIDE SEQUENCE [LARGE SCALE GENOMIC DNA]</scope>
    <source>
        <strain evidence="4 5">Pp_1</strain>
    </source>
</reference>
<dbReference type="GO" id="GO:0006310">
    <property type="term" value="P:DNA recombination"/>
    <property type="evidence" value="ECO:0007669"/>
    <property type="project" value="TreeGrafter"/>
</dbReference>
<proteinExistence type="inferred from homology"/>
<sequence length="332" mass="38445">MTSNLKHDALIKKILTNPVAAQEFLEYYLPADFKAIVDLTKITIEKESFVEEDLRRKLSDLVFSVQTKNQDTAFVYVLIEAQATPDHWIALRLWKYILLLCERHKQKKDGLPLICPLLIYHGTKTYNAPRNLWQLFSHPEHAIRATSGIVKDERFVANWEGAKAVGIRPGAYHYFRANYTAQEQAENLIERLSKISFNPYTDVLVIDVEKKFNEEATPDQMADGTYELLKILQNTSYEHLGIYASPNYWTNDVNWRKYDFSQYLLWIAHWRVQAPLVPETWINVGWKIWQFSNKGQIPGITGNVDLDIVKDRAFLGESPVYSEIDNATGFTP</sequence>
<dbReference type="GO" id="GO:0003796">
    <property type="term" value="F:lysozyme activity"/>
    <property type="evidence" value="ECO:0007669"/>
    <property type="project" value="InterPro"/>
</dbReference>
<keyword evidence="5" id="KW-1185">Reference proteome</keyword>
<dbReference type="Pfam" id="PF04754">
    <property type="entry name" value="Transposase_31"/>
    <property type="match status" value="1"/>
</dbReference>
<dbReference type="PROSITE" id="PS51904">
    <property type="entry name" value="GLYCOSYL_HYDROL_F25_2"/>
    <property type="match status" value="1"/>
</dbReference>
<comment type="similarity">
    <text evidence="1">Belongs to the Rpn/YhgA-like nuclease family.</text>
</comment>
<dbReference type="AlphaFoldDB" id="A0A3N2QDF6"/>
<dbReference type="InterPro" id="IPR051699">
    <property type="entry name" value="Rpn/YhgA-like_nuclease"/>
</dbReference>
<comment type="caution">
    <text evidence="4">The sequence shown here is derived from an EMBL/GenBank/DDBJ whole genome shotgun (WGS) entry which is preliminary data.</text>
</comment>
<dbReference type="InterPro" id="IPR010106">
    <property type="entry name" value="RpnA"/>
</dbReference>
<dbReference type="Gene3D" id="3.20.20.80">
    <property type="entry name" value="Glycosidases"/>
    <property type="match status" value="1"/>
</dbReference>
<dbReference type="PANTHER" id="PTHR34611:SF2">
    <property type="entry name" value="INACTIVE RECOMBINATION-PROMOTING NUCLEASE-LIKE PROTEIN RPNE-RELATED"/>
    <property type="match status" value="1"/>
</dbReference>
<dbReference type="Proteomes" id="UP000270927">
    <property type="component" value="Unassembled WGS sequence"/>
</dbReference>
<protein>
    <submittedName>
        <fullName evidence="4">Rpn family recombination-promoting nuclease/putative transposase</fullName>
    </submittedName>
</protein>
<evidence type="ECO:0000313" key="4">
    <source>
        <dbReference type="EMBL" id="ROT47828.1"/>
    </source>
</evidence>
<evidence type="ECO:0000256" key="1">
    <source>
        <dbReference type="ARBA" id="ARBA00009787"/>
    </source>
</evidence>
<evidence type="ECO:0000256" key="2">
    <source>
        <dbReference type="ARBA" id="ARBA00010646"/>
    </source>
</evidence>
<dbReference type="CDD" id="cd00599">
    <property type="entry name" value="GH25_muramidase"/>
    <property type="match status" value="1"/>
</dbReference>
<feature type="domain" description="Transposase (putative) YhgA-like" evidence="3">
    <location>
        <begin position="6"/>
        <end position="142"/>
    </location>
</feature>
<dbReference type="GO" id="GO:0009253">
    <property type="term" value="P:peptidoglycan catabolic process"/>
    <property type="evidence" value="ECO:0007669"/>
    <property type="project" value="InterPro"/>
</dbReference>
<dbReference type="OrthoDB" id="9798192at2"/>
<dbReference type="InterPro" id="IPR006842">
    <property type="entry name" value="Transposase_31"/>
</dbReference>
<evidence type="ECO:0000313" key="5">
    <source>
        <dbReference type="Proteomes" id="UP000270927"/>
    </source>
</evidence>
<accession>A0A3N2QDF6</accession>
<dbReference type="InterPro" id="IPR017853">
    <property type="entry name" value="GH"/>
</dbReference>
<dbReference type="Pfam" id="PF01183">
    <property type="entry name" value="Glyco_hydro_25"/>
    <property type="match status" value="1"/>
</dbReference>
<name>A0A3N2QDF6_9BACT</name>
<gene>
    <name evidence="4" type="ORF">EDM02_00185</name>
</gene>
<dbReference type="PANTHER" id="PTHR34611">
    <property type="match status" value="1"/>
</dbReference>
<evidence type="ECO:0000259" key="3">
    <source>
        <dbReference type="Pfam" id="PF04754"/>
    </source>
</evidence>
<organism evidence="4 5">
    <name type="scientific">Candidatus Cardinium hertigii</name>
    <dbReference type="NCBI Taxonomy" id="247481"/>
    <lineage>
        <taxon>Bacteria</taxon>
        <taxon>Pseudomonadati</taxon>
        <taxon>Bacteroidota</taxon>
        <taxon>Cytophagia</taxon>
        <taxon>Cytophagales</taxon>
        <taxon>Amoebophilaceae</taxon>
        <taxon>Candidatus Cardinium</taxon>
    </lineage>
</organism>
<dbReference type="InterPro" id="IPR002053">
    <property type="entry name" value="Glyco_hydro_25"/>
</dbReference>
<dbReference type="NCBIfam" id="TIGR01784">
    <property type="entry name" value="T_den_put_tspse"/>
    <property type="match status" value="1"/>
</dbReference>
<dbReference type="GO" id="GO:1990238">
    <property type="term" value="F:double-stranded DNA endonuclease activity"/>
    <property type="evidence" value="ECO:0007669"/>
    <property type="project" value="TreeGrafter"/>
</dbReference>
<dbReference type="GO" id="GO:0016998">
    <property type="term" value="P:cell wall macromolecule catabolic process"/>
    <property type="evidence" value="ECO:0007669"/>
    <property type="project" value="InterPro"/>
</dbReference>
<dbReference type="RefSeq" id="WP_123662128.1">
    <property type="nucleotide sequence ID" value="NZ_RARA01000008.1"/>
</dbReference>